<feature type="domain" description="Trimeric autotransporter adhesin YadA-like head" evidence="13">
    <location>
        <begin position="179"/>
        <end position="203"/>
    </location>
</feature>
<feature type="domain" description="Trimeric autotransporter adhesin YadA-like head" evidence="13">
    <location>
        <begin position="411"/>
        <end position="434"/>
    </location>
</feature>
<dbReference type="GO" id="GO:0009279">
    <property type="term" value="C:cell outer membrane"/>
    <property type="evidence" value="ECO:0007669"/>
    <property type="project" value="UniProtKB-SubCell"/>
</dbReference>
<evidence type="ECO:0000256" key="5">
    <source>
        <dbReference type="ARBA" id="ARBA00022692"/>
    </source>
</evidence>
<dbReference type="SUPFAM" id="SSF101967">
    <property type="entry name" value="Adhesin YadA, collagen-binding domain"/>
    <property type="match status" value="3"/>
</dbReference>
<feature type="domain" description="Trimeric autotransporter adhesin YadA-like head" evidence="13">
    <location>
        <begin position="380"/>
        <end position="406"/>
    </location>
</feature>
<keyword evidence="11" id="KW-1133">Transmembrane helix</keyword>
<feature type="domain" description="Trimeric autotransporter adhesin YadA-like head" evidence="13">
    <location>
        <begin position="589"/>
        <end position="614"/>
    </location>
</feature>
<dbReference type="InterPro" id="IPR005594">
    <property type="entry name" value="YadA_C"/>
</dbReference>
<evidence type="ECO:0000256" key="7">
    <source>
        <dbReference type="ARBA" id="ARBA00022927"/>
    </source>
</evidence>
<feature type="domain" description="Trimeric autotransporter adhesin YadA-like head" evidence="13">
    <location>
        <begin position="663"/>
        <end position="687"/>
    </location>
</feature>
<dbReference type="SUPFAM" id="SSF54523">
    <property type="entry name" value="Pili subunits"/>
    <property type="match status" value="1"/>
</dbReference>
<accession>A0AAX2S138</accession>
<keyword evidence="4" id="KW-1134">Transmembrane beta strand</keyword>
<dbReference type="EMBL" id="SNRV01000041">
    <property type="protein sequence ID" value="TEW27024.1"/>
    <property type="molecule type" value="Genomic_DNA"/>
</dbReference>
<feature type="transmembrane region" description="Helical" evidence="11">
    <location>
        <begin position="47"/>
        <end position="69"/>
    </location>
</feature>
<evidence type="ECO:0000313" key="15">
    <source>
        <dbReference type="Proteomes" id="UP000297565"/>
    </source>
</evidence>
<keyword evidence="8 11" id="KW-0472">Membrane</keyword>
<evidence type="ECO:0000256" key="8">
    <source>
        <dbReference type="ARBA" id="ARBA00023136"/>
    </source>
</evidence>
<evidence type="ECO:0000256" key="11">
    <source>
        <dbReference type="SAM" id="Phobius"/>
    </source>
</evidence>
<dbReference type="RefSeq" id="WP_134244520.1">
    <property type="nucleotide sequence ID" value="NZ_SNRV01000041.1"/>
</dbReference>
<organism evidence="14 15">
    <name type="scientific">Histophilus somni</name>
    <name type="common">Haemophilus somnus</name>
    <dbReference type="NCBI Taxonomy" id="731"/>
    <lineage>
        <taxon>Bacteria</taxon>
        <taxon>Pseudomonadati</taxon>
        <taxon>Pseudomonadota</taxon>
        <taxon>Gammaproteobacteria</taxon>
        <taxon>Pasteurellales</taxon>
        <taxon>Pasteurellaceae</taxon>
        <taxon>Histophilus</taxon>
    </lineage>
</organism>
<evidence type="ECO:0008006" key="16">
    <source>
        <dbReference type="Google" id="ProtNLM"/>
    </source>
</evidence>
<dbReference type="CDD" id="cd12820">
    <property type="entry name" value="LbR_YadA-like"/>
    <property type="match status" value="3"/>
</dbReference>
<gene>
    <name evidence="14" type="ORF">E2R48_09925</name>
</gene>
<evidence type="ECO:0000256" key="9">
    <source>
        <dbReference type="ARBA" id="ARBA00023237"/>
    </source>
</evidence>
<dbReference type="InterPro" id="IPR008640">
    <property type="entry name" value="Adhesin_Head_dom"/>
</dbReference>
<dbReference type="Pfam" id="PF05658">
    <property type="entry name" value="YadA_head"/>
    <property type="match status" value="8"/>
</dbReference>
<evidence type="ECO:0000256" key="3">
    <source>
        <dbReference type="ARBA" id="ARBA00022448"/>
    </source>
</evidence>
<dbReference type="InterPro" id="IPR011049">
    <property type="entry name" value="Serralysin-like_metalloprot_C"/>
</dbReference>
<dbReference type="Proteomes" id="UP000297565">
    <property type="component" value="Unassembled WGS sequence"/>
</dbReference>
<feature type="domain" description="Trimeric autotransporter adhesin YadA-like head" evidence="13">
    <location>
        <begin position="1533"/>
        <end position="1559"/>
    </location>
</feature>
<keyword evidence="7" id="KW-0653">Protein transport</keyword>
<protein>
    <recommendedName>
        <fullName evidence="16">YadA domain protein</fullName>
    </recommendedName>
</protein>
<evidence type="ECO:0000313" key="14">
    <source>
        <dbReference type="EMBL" id="TEW27024.1"/>
    </source>
</evidence>
<evidence type="ECO:0000256" key="6">
    <source>
        <dbReference type="ARBA" id="ARBA00022729"/>
    </source>
</evidence>
<dbReference type="GO" id="GO:0009986">
    <property type="term" value="C:cell surface"/>
    <property type="evidence" value="ECO:0007669"/>
    <property type="project" value="UniProtKB-SubCell"/>
</dbReference>
<feature type="coiled-coil region" evidence="10">
    <location>
        <begin position="2045"/>
        <end position="2086"/>
    </location>
</feature>
<name>A0AAX2S138_HISSO</name>
<dbReference type="GO" id="GO:0015031">
    <property type="term" value="P:protein transport"/>
    <property type="evidence" value="ECO:0007669"/>
    <property type="project" value="UniProtKB-KW"/>
</dbReference>
<keyword evidence="10" id="KW-0175">Coiled coil</keyword>
<comment type="subcellular location">
    <subcellularLocation>
        <location evidence="2">Cell outer membrane</location>
    </subcellularLocation>
    <subcellularLocation>
        <location evidence="1">Cell surface</location>
    </subcellularLocation>
</comment>
<evidence type="ECO:0000259" key="13">
    <source>
        <dbReference type="Pfam" id="PF05658"/>
    </source>
</evidence>
<evidence type="ECO:0000256" key="4">
    <source>
        <dbReference type="ARBA" id="ARBA00022452"/>
    </source>
</evidence>
<evidence type="ECO:0000256" key="1">
    <source>
        <dbReference type="ARBA" id="ARBA00004241"/>
    </source>
</evidence>
<dbReference type="Gene3D" id="2.150.10.10">
    <property type="entry name" value="Serralysin-like metalloprotease, C-terminal"/>
    <property type="match status" value="5"/>
</dbReference>
<evidence type="ECO:0000256" key="2">
    <source>
        <dbReference type="ARBA" id="ARBA00004442"/>
    </source>
</evidence>
<evidence type="ECO:0000256" key="10">
    <source>
        <dbReference type="SAM" id="Coils"/>
    </source>
</evidence>
<feature type="domain" description="Trimeric autotransporter adhesin YadA-like head" evidence="13">
    <location>
        <begin position="617"/>
        <end position="643"/>
    </location>
</feature>
<dbReference type="InterPro" id="IPR045584">
    <property type="entry name" value="Pilin-like"/>
</dbReference>
<comment type="caution">
    <text evidence="14">The sequence shown here is derived from an EMBL/GenBank/DDBJ whole genome shotgun (WGS) entry which is preliminary data.</text>
</comment>
<keyword evidence="9" id="KW-0998">Cell outer membrane</keyword>
<dbReference type="Pfam" id="PF03895">
    <property type="entry name" value="YadA_anchor"/>
    <property type="match status" value="1"/>
</dbReference>
<keyword evidence="3" id="KW-0813">Transport</keyword>
<reference evidence="14 15" key="1">
    <citation type="submission" date="2019-03" db="EMBL/GenBank/DDBJ databases">
        <title>Horizontal Gene Transfer Machinery in Histophilus somni.</title>
        <authorList>
            <person name="Mostafa Nazari M."/>
            <person name="Liljebjelke K."/>
        </authorList>
    </citation>
    <scope>NUCLEOTIDE SEQUENCE [LARGE SCALE GENOMIC DNA]</scope>
    <source>
        <strain evidence="14 15">UOC-EPH-KLM-04</strain>
    </source>
</reference>
<evidence type="ECO:0000259" key="12">
    <source>
        <dbReference type="Pfam" id="PF03895"/>
    </source>
</evidence>
<keyword evidence="5 11" id="KW-0812">Transmembrane</keyword>
<dbReference type="Gene3D" id="3.30.1300.30">
    <property type="entry name" value="GSPII I/J protein-like"/>
    <property type="match status" value="1"/>
</dbReference>
<feature type="domain" description="Trimeric autotransporter adhesin YadA-like C-terminal membrane anchor" evidence="12">
    <location>
        <begin position="2350"/>
        <end position="2405"/>
    </location>
</feature>
<keyword evidence="6" id="KW-0732">Signal</keyword>
<feature type="domain" description="Trimeric autotransporter adhesin YadA-like head" evidence="13">
    <location>
        <begin position="1561"/>
        <end position="1584"/>
    </location>
</feature>
<sequence>MNKIFKTKYDVTTGQTKVVSELASNRQLASSSEKTPKCGGFLRMFKVLPLALLVSVVFSRVVYGASIWINNDTDNKWNGGRGIYSNYNTSIWYDGANKNIKDQHQELILLADKSNKAGAESDIKNEQAKYAVIIGSRAVGGGIGATSIGYKAIVGENTKGKNIDNANAQGTAVGYRTFARGAGATSLGNDTVAWGDSSIAIGSDGIGSADTKQKKLPKDIFRLFLNNAQNFNYTDEYPAVDFRFLLGISSDKKNEYVNGNGELVGKDGQNITKDGQYYIRKNGNEWNDFYIMREQYGEEVFYKKTSTNSNAFEEVVDPEEIKQIKQKNDYKQKKEYDEKVKSAYEKYLDETGANKKSQEAALKKKGNNVSYDNKRTHTWARGKNSIAVGARSIAYGDYTTAIGTFAIAFKDYSTAIGSDTIAFGKESLVLGNKSYVYADRTVGVGTNVQAINDGAMVYGSDSYAGGRGSLAIGNYALANIEMDKKFNKGGLEEGKEGFTFTDDKNREKYKANGKYQYDFEKFYELGNTKDIQENVQLIKPKTTKQDGTEELKAKQSRGSLGYNQGGIAIGSYSVALGDNTLTIGRYAYAKGDSAIAIGRFSFAKEKNAFAIGSFTRAIGEASIALGNNTYSGKQYSVAIGYKAQSHADKGIALGIEAGVGEKATGAMAIGNSSEADLANSVALGYKSTTNYFYDKNADASDKFTPKLSGEPASELDSYKAAGSTYEIKNDTSYGIISVGGWKTDDNKNTVGLRRIINVAPGALDSDVATVGQLKTLEYVKKEGLVVYYTIDHGKIVKLTKASDDGKFYRVDTKNGEPLKKLGAIDKKDVLVGAKGFDEKTQTLADGRTTADIGETIKFGHLADGEISATSDQAITGKQLNDLKDKLGLSVNDQKTGFNSVSFDAVNMTDPDDTSGSITNFKDAITKVIGAINKGYKFSADEIKDKANETPFYLGATIKINAGEVTKTSGKTTEKYLGKNLQTKFENKDSQATFTIGLKDDPTFKQVTIDDNASNDKHAINFGQLKTFATTVLGAEIDNGKFTFKKSQFNKFKNGTEQNGQILKEEKTFKAAIEANIDKINKGFIFGSGDGNEQGTHYLGDKLIIKAGAIDKPKDKPDTEDGYSPNNIKTHYEKTNKNILIGIKDKPTFKNVIIENGIPDDTSANPKKDAYDNYAVNKKYLDKRLANVAANFTVKGDDGGAGYELNKKNTELNIKGKADSNKHQNITTAVDSKSKGVTLSLNKNLKGMQSIEGEPIGRNKAVNSKIEFNSKNGSKATTNVTIVSNGARYTFDRTGFDVSDRRITRLQSGFNTQHKGKNGDGKPEEISKILDGTYDKSKIEGNAVNVGDVSKVVKAILDKGITLKGNTLTESGQGQPQKTQETVFKLGDTLTIDSSESIHEKSKDLGGKTLDRKEKDINVSLKSDADKSSTITLGLNKSTVVTEEDERVVTSKAVATALKNYTETSKLGDTYLKIDGSNIGDKKSEFGKNVGIAAINLTKDKESTQLVQVKALIAYLKGTGSGSVKISDNPKTVASGVGSIAIGDNAGAKNNGAISIGQDSDASGQDSVSIGKGSIVTGQSSIALGENNKVSEAQSYVIGSDNDIKGRDTIAIGSRIKSNVSNAIILGNDSTGEENTVSVGSKDIKRRIINVADPTQEHDAANKKYVDGMLKKAKEEADKTAVKYDSDAKDTITLGGKDSQHIPVLINNLRSGLGIDEITGQPDSIKQGKTLDLVKKLVAGELDTIKNSDKAIDNLHKAVNLADLKVVAQAGLNFAGNDEQDIHKNLGEKLEIVGKGLTAEQAKSFKGTDGNIAVKADKDKGKLEVSLNEDLKGLKSAEFKDKDGNTANITGNEIALKGKDGQSAVSLKVEEKDGKNTATLAFAKNGNSGTGVITGLADLTDSSDASSAANKKYVDDKVQSINGNRPFDYYVDGKKVVKGQDGNFHKEGKPDEKLSADEVKKVVIKAEPTATPIGISNVASGLGLEAQTGEAKQKATELTKAVEEKVKAVGEKAKALSDKAQTFTDLALAVSSLEQAINALPAGEDKTQAEAKLKESKEKLEAVKKELETAKTDLADAQKGLTEANKAYEANYKGYAKVEELVKPESAVDLTNVATVGDLQAVAKSGLKFKGNDGVELRKQLSETLEIKGEGEFNSDRTATGNIKVEMSQDGKGLEVKLSDQLKNMTSFETREVDGRKSTLNSNGLKVVSQKDGEKGISATYGAEAVALEDKGKNNKAVVTAESLTFTDNASVQAPTTSIPKVVLNKNGLTVTGANGEIKIDGENGIITVPDIQASTNESAVVNKKYVDTLQRQADQKLSNLNNKLDMSNKELRAGIAGALATSGLPMSSVPGKSMFAASAGSYKGQSAVALGYSRVSDNGKITLRLQGTRSSTGDVGGSVGVGYQW</sequence>
<proteinExistence type="predicted"/>